<proteinExistence type="predicted"/>
<dbReference type="EMBL" id="BAABME010005889">
    <property type="protein sequence ID" value="GAA0166883.1"/>
    <property type="molecule type" value="Genomic_DNA"/>
</dbReference>
<dbReference type="Proteomes" id="UP001454036">
    <property type="component" value="Unassembled WGS sequence"/>
</dbReference>
<evidence type="ECO:0000313" key="2">
    <source>
        <dbReference type="EMBL" id="GAA0166883.1"/>
    </source>
</evidence>
<accession>A0AAV3QTA0</accession>
<protein>
    <submittedName>
        <fullName evidence="2">Uncharacterized protein</fullName>
    </submittedName>
</protein>
<evidence type="ECO:0000313" key="3">
    <source>
        <dbReference type="Proteomes" id="UP001454036"/>
    </source>
</evidence>
<feature type="coiled-coil region" evidence="1">
    <location>
        <begin position="37"/>
        <end position="64"/>
    </location>
</feature>
<keyword evidence="1" id="KW-0175">Coiled coil</keyword>
<comment type="caution">
    <text evidence="2">The sequence shown here is derived from an EMBL/GenBank/DDBJ whole genome shotgun (WGS) entry which is preliminary data.</text>
</comment>
<organism evidence="2 3">
    <name type="scientific">Lithospermum erythrorhizon</name>
    <name type="common">Purple gromwell</name>
    <name type="synonym">Lithospermum officinale var. erythrorhizon</name>
    <dbReference type="NCBI Taxonomy" id="34254"/>
    <lineage>
        <taxon>Eukaryota</taxon>
        <taxon>Viridiplantae</taxon>
        <taxon>Streptophyta</taxon>
        <taxon>Embryophyta</taxon>
        <taxon>Tracheophyta</taxon>
        <taxon>Spermatophyta</taxon>
        <taxon>Magnoliopsida</taxon>
        <taxon>eudicotyledons</taxon>
        <taxon>Gunneridae</taxon>
        <taxon>Pentapetalae</taxon>
        <taxon>asterids</taxon>
        <taxon>lamiids</taxon>
        <taxon>Boraginales</taxon>
        <taxon>Boraginaceae</taxon>
        <taxon>Boraginoideae</taxon>
        <taxon>Lithospermeae</taxon>
        <taxon>Lithospermum</taxon>
    </lineage>
</organism>
<evidence type="ECO:0000256" key="1">
    <source>
        <dbReference type="SAM" id="Coils"/>
    </source>
</evidence>
<keyword evidence="3" id="KW-1185">Reference proteome</keyword>
<sequence length="73" mass="8251">MELDYAKRWNTLGADLEKLRIDQTSLAKDVEYSRSAAVAATKRAEDAEARAIEAETRLSRFDEEVAQRVPVPQ</sequence>
<reference evidence="2 3" key="1">
    <citation type="submission" date="2024-01" db="EMBL/GenBank/DDBJ databases">
        <title>The complete chloroplast genome sequence of Lithospermum erythrorhizon: insights into the phylogenetic relationship among Boraginaceae species and the maternal lineages of purple gromwells.</title>
        <authorList>
            <person name="Okada T."/>
            <person name="Watanabe K."/>
        </authorList>
    </citation>
    <scope>NUCLEOTIDE SEQUENCE [LARGE SCALE GENOMIC DNA]</scope>
</reference>
<gene>
    <name evidence="2" type="ORF">LIER_21943</name>
</gene>
<dbReference type="AlphaFoldDB" id="A0AAV3QTA0"/>
<name>A0AAV3QTA0_LITER</name>